<evidence type="ECO:0000313" key="1">
    <source>
        <dbReference type="EMBL" id="MBF9072582.1"/>
    </source>
</evidence>
<dbReference type="AlphaFoldDB" id="A0A931BC80"/>
<dbReference type="EMBL" id="JADPRT010000017">
    <property type="protein sequence ID" value="MBF9072582.1"/>
    <property type="molecule type" value="Genomic_DNA"/>
</dbReference>
<gene>
    <name evidence="1" type="ORF">I2501_31650</name>
</gene>
<organism evidence="1 2">
    <name type="scientific">Streptacidiphilus fuscans</name>
    <dbReference type="NCBI Taxonomy" id="2789292"/>
    <lineage>
        <taxon>Bacteria</taxon>
        <taxon>Bacillati</taxon>
        <taxon>Actinomycetota</taxon>
        <taxon>Actinomycetes</taxon>
        <taxon>Kitasatosporales</taxon>
        <taxon>Streptomycetaceae</taxon>
        <taxon>Streptacidiphilus</taxon>
    </lineage>
</organism>
<name>A0A931BC80_9ACTN</name>
<dbReference type="RefSeq" id="WP_196197752.1">
    <property type="nucleotide sequence ID" value="NZ_JADPRT010000017.1"/>
</dbReference>
<dbReference type="Proteomes" id="UP000657385">
    <property type="component" value="Unassembled WGS sequence"/>
</dbReference>
<comment type="caution">
    <text evidence="1">The sequence shown here is derived from an EMBL/GenBank/DDBJ whole genome shotgun (WGS) entry which is preliminary data.</text>
</comment>
<proteinExistence type="predicted"/>
<reference evidence="1" key="1">
    <citation type="submission" date="2020-11" db="EMBL/GenBank/DDBJ databases">
        <title>Isolation and identification of active actinomycetes.</title>
        <authorList>
            <person name="Yu B."/>
        </authorList>
    </citation>
    <scope>NUCLEOTIDE SEQUENCE</scope>
    <source>
        <strain evidence="1">NEAU-YB345</strain>
    </source>
</reference>
<accession>A0A931BC80</accession>
<keyword evidence="2" id="KW-1185">Reference proteome</keyword>
<evidence type="ECO:0000313" key="2">
    <source>
        <dbReference type="Proteomes" id="UP000657385"/>
    </source>
</evidence>
<sequence>MGGVDELVGELLGIPTLDPRDPAELTALLARLRSAAARWSDVLGDVCEATRTLAEPGSAAALEIAFRRAEQSYVELEIAHGAALERLPLHKLPSHRGRDGSGRGPVS</sequence>
<protein>
    <submittedName>
        <fullName evidence="1">Uncharacterized protein</fullName>
    </submittedName>
</protein>